<organism evidence="1 2">
    <name type="scientific">Nocardioides astragali</name>
    <dbReference type="NCBI Taxonomy" id="1776736"/>
    <lineage>
        <taxon>Bacteria</taxon>
        <taxon>Bacillati</taxon>
        <taxon>Actinomycetota</taxon>
        <taxon>Actinomycetes</taxon>
        <taxon>Propionibacteriales</taxon>
        <taxon>Nocardioidaceae</taxon>
        <taxon>Nocardioides</taxon>
    </lineage>
</organism>
<dbReference type="Pfam" id="PF13238">
    <property type="entry name" value="AAA_18"/>
    <property type="match status" value="1"/>
</dbReference>
<name>A0ABW2MV18_9ACTN</name>
<dbReference type="Proteomes" id="UP001596524">
    <property type="component" value="Unassembled WGS sequence"/>
</dbReference>
<dbReference type="InterPro" id="IPR027417">
    <property type="entry name" value="P-loop_NTPase"/>
</dbReference>
<dbReference type="RefSeq" id="WP_255890417.1">
    <property type="nucleotide sequence ID" value="NZ_JAFMZM010000003.1"/>
</dbReference>
<evidence type="ECO:0000313" key="1">
    <source>
        <dbReference type="EMBL" id="MFC7358807.1"/>
    </source>
</evidence>
<sequence length="183" mass="20193">MSARHLVVVSGLPASGKTNVGRILSERLSLPLIDKDAILEALFDSLGCDDRYQRYRLSRASDEVLYTLAESSPAAVLVNWWNHDSAPTRLRAISSSLLEVHCDCPVEIAAERFAARRRHPGHLDQFRSPEEHEEGIRRMRETYRGPLGLSDPVLTVDTSHPLDDASVAGLVRSAITSVPGNLD</sequence>
<dbReference type="SUPFAM" id="SSF52540">
    <property type="entry name" value="P-loop containing nucleoside triphosphate hydrolases"/>
    <property type="match status" value="1"/>
</dbReference>
<accession>A0ABW2MV18</accession>
<evidence type="ECO:0000313" key="2">
    <source>
        <dbReference type="Proteomes" id="UP001596524"/>
    </source>
</evidence>
<comment type="caution">
    <text evidence="1">The sequence shown here is derived from an EMBL/GenBank/DDBJ whole genome shotgun (WGS) entry which is preliminary data.</text>
</comment>
<reference evidence="2" key="1">
    <citation type="journal article" date="2019" name="Int. J. Syst. Evol. Microbiol.">
        <title>The Global Catalogue of Microorganisms (GCM) 10K type strain sequencing project: providing services to taxonomists for standard genome sequencing and annotation.</title>
        <authorList>
            <consortium name="The Broad Institute Genomics Platform"/>
            <consortium name="The Broad Institute Genome Sequencing Center for Infectious Disease"/>
            <person name="Wu L."/>
            <person name="Ma J."/>
        </authorList>
    </citation>
    <scope>NUCLEOTIDE SEQUENCE [LARGE SCALE GENOMIC DNA]</scope>
    <source>
        <strain evidence="2">FCH27</strain>
    </source>
</reference>
<dbReference type="EMBL" id="JBHTCH010000001">
    <property type="protein sequence ID" value="MFC7358807.1"/>
    <property type="molecule type" value="Genomic_DNA"/>
</dbReference>
<dbReference type="Gene3D" id="3.40.50.300">
    <property type="entry name" value="P-loop containing nucleotide triphosphate hydrolases"/>
    <property type="match status" value="1"/>
</dbReference>
<keyword evidence="2" id="KW-1185">Reference proteome</keyword>
<proteinExistence type="predicted"/>
<gene>
    <name evidence="1" type="ORF">ACFQO6_00890</name>
</gene>
<protein>
    <submittedName>
        <fullName evidence="1">AAA family ATPase</fullName>
    </submittedName>
</protein>